<evidence type="ECO:0000313" key="3">
    <source>
        <dbReference type="EMBL" id="RKS76662.1"/>
    </source>
</evidence>
<dbReference type="EMBL" id="RBWU01000002">
    <property type="protein sequence ID" value="RKS76662.1"/>
    <property type="molecule type" value="Genomic_DNA"/>
</dbReference>
<dbReference type="InterPro" id="IPR012347">
    <property type="entry name" value="Ferritin-like"/>
</dbReference>
<dbReference type="Gene3D" id="1.20.1260.10">
    <property type="match status" value="1"/>
</dbReference>
<protein>
    <submittedName>
        <fullName evidence="3">Ferritin-like protein</fullName>
    </submittedName>
</protein>
<proteinExistence type="predicted"/>
<name>A0A495QT33_9ACTN</name>
<accession>A0A495QT33</accession>
<reference evidence="3 4" key="1">
    <citation type="submission" date="2018-10" db="EMBL/GenBank/DDBJ databases">
        <title>Genomic Encyclopedia of Archaeal and Bacterial Type Strains, Phase II (KMG-II): from individual species to whole genera.</title>
        <authorList>
            <person name="Goeker M."/>
        </authorList>
    </citation>
    <scope>NUCLEOTIDE SEQUENCE [LARGE SCALE GENOMIC DNA]</scope>
    <source>
        <strain evidence="3 4">DSM 43383</strain>
    </source>
</reference>
<dbReference type="Pfam" id="PF12902">
    <property type="entry name" value="Ferritin-like"/>
    <property type="match status" value="1"/>
</dbReference>
<feature type="region of interest" description="Disordered" evidence="1">
    <location>
        <begin position="341"/>
        <end position="363"/>
    </location>
</feature>
<dbReference type="InterPro" id="IPR009078">
    <property type="entry name" value="Ferritin-like_SF"/>
</dbReference>
<dbReference type="Proteomes" id="UP000274601">
    <property type="component" value="Unassembled WGS sequence"/>
</dbReference>
<keyword evidence="4" id="KW-1185">Reference proteome</keyword>
<comment type="caution">
    <text evidence="3">The sequence shown here is derived from an EMBL/GenBank/DDBJ whole genome shotgun (WGS) entry which is preliminary data.</text>
</comment>
<dbReference type="PANTHER" id="PTHR34400:SF4">
    <property type="entry name" value="MEMBRANE PROTEIN"/>
    <property type="match status" value="1"/>
</dbReference>
<evidence type="ECO:0000256" key="1">
    <source>
        <dbReference type="SAM" id="MobiDB-lite"/>
    </source>
</evidence>
<evidence type="ECO:0000259" key="2">
    <source>
        <dbReference type="Pfam" id="PF12902"/>
    </source>
</evidence>
<sequence>MALLVEEIAAHLAIPENERDIKWLRDSLQSAIAVELATIPPYLYGMWSIKDKSAEVHGHIQAIVLQEMLHMGLVCNLLAAIGGRPEISGAAARAYPTKLPGGVREQLSVHLEGLAPAPNDPDDVVRRVFMEIEMPEHPVAFAAEAESFPTIGAFYEAVKTCLNGLRPAPKFGGTQLEDPLFGLFKINDMADANKAIDLIIEQGEGRPEVGEEVALAELPADQSPAKVAHYYRFKEIWTGHHLRYDAADKKWKFDGPEMKRPAVHRLERLPAGGAPVTDPDLRKKLDECNRTYHAVLSDLETAWKTGRAEDMDEAIEQMRNLGAEADDIVRYQVDKKFPKLYGPEFRPPDPVGNAFTHRGAGNG</sequence>
<feature type="domain" description="Iminophenyl-pyruvate dimer synthase" evidence="2">
    <location>
        <begin position="28"/>
        <end position="236"/>
    </location>
</feature>
<dbReference type="SUPFAM" id="SSF47240">
    <property type="entry name" value="Ferritin-like"/>
    <property type="match status" value="1"/>
</dbReference>
<dbReference type="InterPro" id="IPR026820">
    <property type="entry name" value="VioB/RebD_dom"/>
</dbReference>
<dbReference type="PANTHER" id="PTHR34400">
    <property type="match status" value="1"/>
</dbReference>
<evidence type="ECO:0000313" key="4">
    <source>
        <dbReference type="Proteomes" id="UP000274601"/>
    </source>
</evidence>
<dbReference type="AlphaFoldDB" id="A0A495QT33"/>
<organism evidence="3 4">
    <name type="scientific">Actinomadura pelletieri DSM 43383</name>
    <dbReference type="NCBI Taxonomy" id="1120940"/>
    <lineage>
        <taxon>Bacteria</taxon>
        <taxon>Bacillati</taxon>
        <taxon>Actinomycetota</taxon>
        <taxon>Actinomycetes</taxon>
        <taxon>Streptosporangiales</taxon>
        <taxon>Thermomonosporaceae</taxon>
        <taxon>Actinomadura</taxon>
    </lineage>
</organism>
<gene>
    <name evidence="3" type="ORF">BZB76_2019</name>
</gene>